<evidence type="ECO:0000256" key="2">
    <source>
        <dbReference type="ARBA" id="ARBA00005041"/>
    </source>
</evidence>
<reference evidence="10 11" key="1">
    <citation type="submission" date="2024-03" db="EMBL/GenBank/DDBJ databases">
        <title>Aureococcus anophagefferens CCMP1851 and Kratosvirus quantuckense: Draft genome of a second virus-susceptible host strain in the model system.</title>
        <authorList>
            <person name="Chase E."/>
            <person name="Truchon A.R."/>
            <person name="Schepens W."/>
            <person name="Wilhelm S.W."/>
        </authorList>
    </citation>
    <scope>NUCLEOTIDE SEQUENCE [LARGE SCALE GENOMIC DNA]</scope>
    <source>
        <strain evidence="10 11">CCMP1851</strain>
    </source>
</reference>
<dbReference type="InterPro" id="IPR027517">
    <property type="entry name" value="Deoxyhypusine_hydroxylase"/>
</dbReference>
<dbReference type="Pfam" id="PF03130">
    <property type="entry name" value="HEAT_PBS"/>
    <property type="match status" value="1"/>
</dbReference>
<evidence type="ECO:0000256" key="3">
    <source>
        <dbReference type="ARBA" id="ARBA00022723"/>
    </source>
</evidence>
<keyword evidence="4" id="KW-0677">Repeat</keyword>
<keyword evidence="6 9" id="KW-0408">Iron</keyword>
<feature type="binding site" evidence="9">
    <location>
        <position position="106"/>
    </location>
    <ligand>
        <name>Fe cation</name>
        <dbReference type="ChEBI" id="CHEBI:24875"/>
        <label>1</label>
    </ligand>
</feature>
<dbReference type="Proteomes" id="UP001363151">
    <property type="component" value="Unassembled WGS sequence"/>
</dbReference>
<keyword evidence="11" id="KW-1185">Reference proteome</keyword>
<evidence type="ECO:0000256" key="6">
    <source>
        <dbReference type="ARBA" id="ARBA00023004"/>
    </source>
</evidence>
<dbReference type="SUPFAM" id="SSF48371">
    <property type="entry name" value="ARM repeat"/>
    <property type="match status" value="1"/>
</dbReference>
<comment type="similarity">
    <text evidence="9">Belongs to the deoxyhypusine hydroxylase family.</text>
</comment>
<dbReference type="Gene3D" id="1.25.10.10">
    <property type="entry name" value="Leucine-rich Repeat Variant"/>
    <property type="match status" value="2"/>
</dbReference>
<dbReference type="PANTHER" id="PTHR12697:SF5">
    <property type="entry name" value="DEOXYHYPUSINE HYDROXYLASE"/>
    <property type="match status" value="1"/>
</dbReference>
<evidence type="ECO:0000313" key="11">
    <source>
        <dbReference type="Proteomes" id="UP001363151"/>
    </source>
</evidence>
<organism evidence="10 11">
    <name type="scientific">Aureococcus anophagefferens</name>
    <name type="common">Harmful bloom alga</name>
    <dbReference type="NCBI Taxonomy" id="44056"/>
    <lineage>
        <taxon>Eukaryota</taxon>
        <taxon>Sar</taxon>
        <taxon>Stramenopiles</taxon>
        <taxon>Ochrophyta</taxon>
        <taxon>Pelagophyceae</taxon>
        <taxon>Pelagomonadales</taxon>
        <taxon>Pelagomonadaceae</taxon>
        <taxon>Aureococcus</taxon>
    </lineage>
</organism>
<dbReference type="InterPro" id="IPR011989">
    <property type="entry name" value="ARM-like"/>
</dbReference>
<feature type="binding site" evidence="9">
    <location>
        <position position="72"/>
    </location>
    <ligand>
        <name>Fe cation</name>
        <dbReference type="ChEBI" id="CHEBI:24875"/>
        <label>1</label>
    </ligand>
</feature>
<comment type="cofactor">
    <cofactor evidence="9">
        <name>Fe(2+)</name>
        <dbReference type="ChEBI" id="CHEBI:29033"/>
    </cofactor>
    <text evidence="9">Binds 2 Fe(2+) ions per subunit.</text>
</comment>
<feature type="binding site" evidence="9">
    <location>
        <position position="234"/>
    </location>
    <ligand>
        <name>Fe cation</name>
        <dbReference type="ChEBI" id="CHEBI:24875"/>
        <label>2</label>
    </ligand>
</feature>
<feature type="binding site" evidence="9">
    <location>
        <position position="235"/>
    </location>
    <ligand>
        <name>Fe cation</name>
        <dbReference type="ChEBI" id="CHEBI:24875"/>
        <label>2</label>
    </ligand>
</feature>
<comment type="caution">
    <text evidence="10">The sequence shown here is derived from an EMBL/GenBank/DDBJ whole genome shotgun (WGS) entry which is preliminary data.</text>
</comment>
<dbReference type="HAMAP" id="MF_03101">
    <property type="entry name" value="Deoxyhypusine_hydroxylase"/>
    <property type="match status" value="1"/>
</dbReference>
<dbReference type="PANTHER" id="PTHR12697">
    <property type="entry name" value="PBS LYASE HEAT-LIKE PROTEIN"/>
    <property type="match status" value="1"/>
</dbReference>
<dbReference type="InterPro" id="IPR016024">
    <property type="entry name" value="ARM-type_fold"/>
</dbReference>
<dbReference type="SMART" id="SM00567">
    <property type="entry name" value="EZ_HEAT"/>
    <property type="match status" value="5"/>
</dbReference>
<evidence type="ECO:0000256" key="7">
    <source>
        <dbReference type="ARBA" id="ARBA00023033"/>
    </source>
</evidence>
<comment type="function">
    <text evidence="9">Catalyzes the hydroxylation of the N(6)-(4-aminobutyl)-L-lysine intermediate to form hypusine, an essential post-translational modification only found in mature eIF-5A factor.</text>
</comment>
<evidence type="ECO:0000313" key="10">
    <source>
        <dbReference type="EMBL" id="KAK7254355.1"/>
    </source>
</evidence>
<feature type="binding site" evidence="9">
    <location>
        <position position="267"/>
    </location>
    <ligand>
        <name>Fe cation</name>
        <dbReference type="ChEBI" id="CHEBI:24875"/>
        <label>2</label>
    </ligand>
</feature>
<sequence length="346" mass="36800">MAAFEAPPLPALVASLVPAAQSEVADLPVAQRMRAAYWLKHVYERDATARGDARRALEAGMRHRAHGSLLRHECAYVLGQLRDAAAQASLEAVLGDEEEDAMLRHECAEALGAIGVGEAALARLAGSPDAPWEVAQTCEIAVDFLRWRRGGAEGPVVACACMLSPFNSHDPAPPDPDHASWTAEALGSRLADAGAPIFERYRAMFSLRNRGGERSVAALGRALVGDGSSPLLRHEVAFVLGQLQHPAALPFLAESLRRAGEHAIVRHEAAEAIGALEGCWDACEAILTEFAEDADAVIAQSCEVALDAADYFGRSGRDDDDDGVSFANLKEGQVGLHFNLATQLTV</sequence>
<dbReference type="Pfam" id="PF13646">
    <property type="entry name" value="HEAT_2"/>
    <property type="match status" value="1"/>
</dbReference>
<feature type="binding site" evidence="9">
    <location>
        <position position="268"/>
    </location>
    <ligand>
        <name>Fe cation</name>
        <dbReference type="ChEBI" id="CHEBI:24875"/>
        <label>2</label>
    </ligand>
</feature>
<protein>
    <recommendedName>
        <fullName evidence="9">Deoxyhypusine hydroxylase</fullName>
        <shortName evidence="9">DOHH</shortName>
        <ecNumber evidence="9">1.14.99.29</ecNumber>
    </recommendedName>
    <alternativeName>
        <fullName evidence="9">Deoxyhypusine dioxygenase</fullName>
    </alternativeName>
    <alternativeName>
        <fullName evidence="9">Deoxyhypusine monooxygenase</fullName>
    </alternativeName>
</protein>
<comment type="pathway">
    <text evidence="2 9">Protein modification; eIF5A hypusination.</text>
</comment>
<keyword evidence="7 9" id="KW-0503">Monooxygenase</keyword>
<evidence type="ECO:0000256" key="1">
    <source>
        <dbReference type="ARBA" id="ARBA00000068"/>
    </source>
</evidence>
<name>A0ABR1GEB5_AURAN</name>
<dbReference type="InterPro" id="IPR004155">
    <property type="entry name" value="PBS_lyase_HEAT"/>
</dbReference>
<evidence type="ECO:0000256" key="4">
    <source>
        <dbReference type="ARBA" id="ARBA00022737"/>
    </source>
</evidence>
<dbReference type="GO" id="GO:0004497">
    <property type="term" value="F:monooxygenase activity"/>
    <property type="evidence" value="ECO:0007669"/>
    <property type="project" value="UniProtKB-KW"/>
</dbReference>
<comment type="catalytic activity">
    <reaction evidence="1 9">
        <text>[eIF5A protein]-deoxyhypusine + AH2 + O2 = [eIF5A protein]-hypusine + A + H2O</text>
        <dbReference type="Rhea" id="RHEA:14101"/>
        <dbReference type="Rhea" id="RHEA-COMP:10144"/>
        <dbReference type="Rhea" id="RHEA-COMP:12592"/>
        <dbReference type="ChEBI" id="CHEBI:13193"/>
        <dbReference type="ChEBI" id="CHEBI:15377"/>
        <dbReference type="ChEBI" id="CHEBI:15379"/>
        <dbReference type="ChEBI" id="CHEBI:17499"/>
        <dbReference type="ChEBI" id="CHEBI:82657"/>
        <dbReference type="ChEBI" id="CHEBI:91175"/>
        <dbReference type="EC" id="1.14.99.29"/>
    </reaction>
</comment>
<evidence type="ECO:0000256" key="9">
    <source>
        <dbReference type="HAMAP-Rule" id="MF_03101"/>
    </source>
</evidence>
<evidence type="ECO:0000256" key="8">
    <source>
        <dbReference type="ARBA" id="ARBA00023256"/>
    </source>
</evidence>
<feature type="binding site" evidence="9">
    <location>
        <position position="73"/>
    </location>
    <ligand>
        <name>Fe cation</name>
        <dbReference type="ChEBI" id="CHEBI:24875"/>
        <label>1</label>
    </ligand>
</feature>
<keyword evidence="8 9" id="KW-0386">Hypusine biosynthesis</keyword>
<dbReference type="EC" id="1.14.99.29" evidence="9"/>
<keyword evidence="5 9" id="KW-0560">Oxidoreductase</keyword>
<feature type="binding site" evidence="9">
    <location>
        <position position="105"/>
    </location>
    <ligand>
        <name>Fe cation</name>
        <dbReference type="ChEBI" id="CHEBI:24875"/>
        <label>1</label>
    </ligand>
</feature>
<keyword evidence="3 9" id="KW-0479">Metal-binding</keyword>
<accession>A0ABR1GEB5</accession>
<gene>
    <name evidence="10" type="primary">LIA1</name>
    <name evidence="10" type="ORF">SO694_00009411</name>
</gene>
<dbReference type="EMBL" id="JBBJCI010000031">
    <property type="protein sequence ID" value="KAK7254355.1"/>
    <property type="molecule type" value="Genomic_DNA"/>
</dbReference>
<proteinExistence type="inferred from homology"/>
<evidence type="ECO:0000256" key="5">
    <source>
        <dbReference type="ARBA" id="ARBA00023002"/>
    </source>
</evidence>